<feature type="domain" description="Hydantoinase/oxoprolinase N-terminal" evidence="2">
    <location>
        <begin position="3"/>
        <end position="73"/>
    </location>
</feature>
<dbReference type="GO" id="GO:0017168">
    <property type="term" value="F:5-oxoprolinase (ATP-hydrolyzing) activity"/>
    <property type="evidence" value="ECO:0007669"/>
    <property type="project" value="TreeGrafter"/>
</dbReference>
<dbReference type="GeneID" id="10394829"/>
<gene>
    <name evidence="3" type="ordered locus">Arcve_1703</name>
</gene>
<dbReference type="AlphaFoldDB" id="F2KQG9"/>
<evidence type="ECO:0000259" key="2">
    <source>
        <dbReference type="Pfam" id="PF05378"/>
    </source>
</evidence>
<dbReference type="InterPro" id="IPR002821">
    <property type="entry name" value="Hydantoinase_A"/>
</dbReference>
<dbReference type="PANTHER" id="PTHR11365">
    <property type="entry name" value="5-OXOPROLINASE RELATED"/>
    <property type="match status" value="1"/>
</dbReference>
<sequence>MVVGIDIGGTNTDAAIVNEEITTIKLPNEAGIGEVLKRLSGVADLGKEKLIVSTSLPLNLILSRYHEIPTLVLLIPGPGLNYSSYGSVLRGFTSHRGDVVEDIDEAEVRKVIEESRVENVAIAGKFSVRNPELEKKVYRIALNRYNEDCIALSYPIGELNFPLRVNTAVVNAKIKKTVTDLAKLVGKYSKEFFFYKGDGGIIPVDIAIQNPSLLYNSSPAAVAIGASYLTGEKNAIVVDIGGTTTDFVVIEDGKPKIMEKVEIAGRKTLIRCVDSISIPFGGDSVVDSFLRPVRMGSSFAFHGSHFTLTDALNCVGFDIGDSKASRSACKSRDIAEKAIEDYLSIVAETIREIGAEKIIGTGFLAKYLAPEIAKKAGVKYVVPEHSEAANAIGVAVSRISLTLYARFDTERRRAVFNGEVVKFQAAYDDERLVEVAKEKVREIAIAHGANEEDVEDVRLVYFNSYTVVRGGVRRGMIADVVVQIEPGISSEFR</sequence>
<evidence type="ECO:0000313" key="4">
    <source>
        <dbReference type="Proteomes" id="UP000008136"/>
    </source>
</evidence>
<dbReference type="SUPFAM" id="SSF53067">
    <property type="entry name" value="Actin-like ATPase domain"/>
    <property type="match status" value="1"/>
</dbReference>
<dbReference type="InterPro" id="IPR008040">
    <property type="entry name" value="Hydant_A_N"/>
</dbReference>
<dbReference type="PANTHER" id="PTHR11365:SF2">
    <property type="entry name" value="5-OXOPROLINASE"/>
    <property type="match status" value="1"/>
</dbReference>
<dbReference type="OrthoDB" id="8261at2157"/>
<dbReference type="Pfam" id="PF01968">
    <property type="entry name" value="Hydantoinase_A"/>
    <property type="match status" value="1"/>
</dbReference>
<dbReference type="EMBL" id="CP002588">
    <property type="protein sequence ID" value="AEA47702.1"/>
    <property type="molecule type" value="Genomic_DNA"/>
</dbReference>
<evidence type="ECO:0000259" key="1">
    <source>
        <dbReference type="Pfam" id="PF01968"/>
    </source>
</evidence>
<accession>F2KQG9</accession>
<dbReference type="Pfam" id="PF05378">
    <property type="entry name" value="Hydant_A_N"/>
    <property type="match status" value="2"/>
</dbReference>
<dbReference type="HOGENOM" id="CLU_014140_2_0_2"/>
<dbReference type="RefSeq" id="WP_013684358.1">
    <property type="nucleotide sequence ID" value="NC_015320.1"/>
</dbReference>
<dbReference type="GO" id="GO:0006749">
    <property type="term" value="P:glutathione metabolic process"/>
    <property type="evidence" value="ECO:0007669"/>
    <property type="project" value="TreeGrafter"/>
</dbReference>
<feature type="domain" description="Hydantoinase/oxoprolinase N-terminal" evidence="2">
    <location>
        <begin position="93"/>
        <end position="143"/>
    </location>
</feature>
<dbReference type="eggNOG" id="arCOG01511">
    <property type="taxonomic scope" value="Archaea"/>
</dbReference>
<name>F2KQG9_ARCVS</name>
<feature type="domain" description="Hydantoinase A/oxoprolinase" evidence="1">
    <location>
        <begin position="164"/>
        <end position="298"/>
    </location>
</feature>
<dbReference type="InterPro" id="IPR043129">
    <property type="entry name" value="ATPase_NBD"/>
</dbReference>
<dbReference type="InterPro" id="IPR045079">
    <property type="entry name" value="Oxoprolinase-like"/>
</dbReference>
<dbReference type="Proteomes" id="UP000008136">
    <property type="component" value="Chromosome"/>
</dbReference>
<organism evidence="3 4">
    <name type="scientific">Archaeoglobus veneficus (strain DSM 11195 / SNP6)</name>
    <dbReference type="NCBI Taxonomy" id="693661"/>
    <lineage>
        <taxon>Archaea</taxon>
        <taxon>Methanobacteriati</taxon>
        <taxon>Methanobacteriota</taxon>
        <taxon>Archaeoglobi</taxon>
        <taxon>Archaeoglobales</taxon>
        <taxon>Archaeoglobaceae</taxon>
        <taxon>Archaeoglobus</taxon>
    </lineage>
</organism>
<proteinExistence type="predicted"/>
<dbReference type="GO" id="GO:0005829">
    <property type="term" value="C:cytosol"/>
    <property type="evidence" value="ECO:0007669"/>
    <property type="project" value="TreeGrafter"/>
</dbReference>
<keyword evidence="4" id="KW-1185">Reference proteome</keyword>
<dbReference type="Gene3D" id="3.30.420.40">
    <property type="match status" value="1"/>
</dbReference>
<dbReference type="STRING" id="693661.Arcve_1703"/>
<dbReference type="KEGG" id="ave:Arcve_1703"/>
<protein>
    <submittedName>
        <fullName evidence="3">Hydantoinase/oxoprolinase</fullName>
    </submittedName>
</protein>
<evidence type="ECO:0000313" key="3">
    <source>
        <dbReference type="EMBL" id="AEA47702.1"/>
    </source>
</evidence>
<reference evidence="3 4" key="1">
    <citation type="submission" date="2011-03" db="EMBL/GenBank/DDBJ databases">
        <title>The complete genome of Archaeoglobus veneficus SNP6.</title>
        <authorList>
            <consortium name="US DOE Joint Genome Institute (JGI-PGF)"/>
            <person name="Lucas S."/>
            <person name="Copeland A."/>
            <person name="Lapidus A."/>
            <person name="Bruce D."/>
            <person name="Goodwin L."/>
            <person name="Pitluck S."/>
            <person name="Kyrpides N."/>
            <person name="Mavromatis K."/>
            <person name="Pagani I."/>
            <person name="Ivanova N."/>
            <person name="Mikhailova N."/>
            <person name="Lu M."/>
            <person name="Detter J.C."/>
            <person name="Tapia R."/>
            <person name="Han C."/>
            <person name="Land M."/>
            <person name="Hauser L."/>
            <person name="Markowitz V."/>
            <person name="Cheng J.-F."/>
            <person name="Hugenholtz P."/>
            <person name="Woyke T."/>
            <person name="Wu D."/>
            <person name="Spring S."/>
            <person name="Brambilla E."/>
            <person name="Klenk H.-P."/>
            <person name="Eisen J.A."/>
        </authorList>
    </citation>
    <scope>NUCLEOTIDE SEQUENCE [LARGE SCALE GENOMIC DNA]</scope>
    <source>
        <strain>SNP6</strain>
    </source>
</reference>